<dbReference type="PANTHER" id="PTHR30486">
    <property type="entry name" value="TWITCHING MOTILITY PROTEIN PILT"/>
    <property type="match status" value="1"/>
</dbReference>
<comment type="caution">
    <text evidence="3">The sequence shown here is derived from an EMBL/GenBank/DDBJ whole genome shotgun (WGS) entry which is preliminary data.</text>
</comment>
<evidence type="ECO:0000313" key="4">
    <source>
        <dbReference type="Proteomes" id="UP000324326"/>
    </source>
</evidence>
<sequence>MKDKKSQKQAQIERIINESFLKPFLDDEGITDISWDGTELRLKHNQRGPFPANRQPDASEARALIRKIADIQEKQFNDSEAILDTEIGVFRVNAVHEVVSDEFGMTFSLRVSRPKLAISSLEELTDENVAVLLKLIMRSRSNLIISGATGSGKTELQKLLVGHIPDDDNICLIEDTRDSHIKALYPHKHIKSWRTLTDESRDKKVTFSDLIATGLRNDPDWLIISETRGDGAGDILDAAKTNHSIVTTLHSKGAAAIPSRFIPLVRQSPTYAYTNDVLIGKQIVDMIRFGIHMQLHNEDGQMIRFPKELVEFTGFDESGTQYSYLYRQYTVFDEARKEYVKKTEYNSLSEQSKRHLAEYELLHLLPNVFY</sequence>
<proteinExistence type="inferred from homology"/>
<dbReference type="InterPro" id="IPR001482">
    <property type="entry name" value="T2SS/T4SS_dom"/>
</dbReference>
<protein>
    <submittedName>
        <fullName evidence="3">Type IV secretion protein</fullName>
    </submittedName>
</protein>
<feature type="domain" description="Bacterial type II secretion system protein E" evidence="2">
    <location>
        <begin position="89"/>
        <end position="287"/>
    </location>
</feature>
<dbReference type="Proteomes" id="UP000324326">
    <property type="component" value="Unassembled WGS sequence"/>
</dbReference>
<comment type="similarity">
    <text evidence="1">Belongs to the GSP E family.</text>
</comment>
<dbReference type="InterPro" id="IPR050921">
    <property type="entry name" value="T4SS_GSP_E_ATPase"/>
</dbReference>
<gene>
    <name evidence="3" type="ORF">DX927_11150</name>
</gene>
<dbReference type="EMBL" id="QSND01000002">
    <property type="protein sequence ID" value="KAA6451325.1"/>
    <property type="molecule type" value="Genomic_DNA"/>
</dbReference>
<dbReference type="AlphaFoldDB" id="A0A5M8RRW7"/>
<evidence type="ECO:0000259" key="2">
    <source>
        <dbReference type="Pfam" id="PF00437"/>
    </source>
</evidence>
<organism evidence="3 4">
    <name type="scientific">Bacillus swezeyi</name>
    <dbReference type="NCBI Taxonomy" id="1925020"/>
    <lineage>
        <taxon>Bacteria</taxon>
        <taxon>Bacillati</taxon>
        <taxon>Bacillota</taxon>
        <taxon>Bacilli</taxon>
        <taxon>Bacillales</taxon>
        <taxon>Bacillaceae</taxon>
        <taxon>Bacillus</taxon>
    </lineage>
</organism>
<evidence type="ECO:0000313" key="3">
    <source>
        <dbReference type="EMBL" id="KAA6451325.1"/>
    </source>
</evidence>
<name>A0A5M8RRW7_9BACI</name>
<accession>A0A5M8RRW7</accession>
<dbReference type="Gene3D" id="3.30.450.370">
    <property type="match status" value="1"/>
</dbReference>
<dbReference type="PANTHER" id="PTHR30486:SF6">
    <property type="entry name" value="TYPE IV PILUS RETRACTATION ATPASE PILT"/>
    <property type="match status" value="1"/>
</dbReference>
<dbReference type="Gene3D" id="3.40.50.300">
    <property type="entry name" value="P-loop containing nucleotide triphosphate hydrolases"/>
    <property type="match status" value="1"/>
</dbReference>
<dbReference type="RefSeq" id="WP_124932345.1">
    <property type="nucleotide sequence ID" value="NZ_QSND01000002.1"/>
</dbReference>
<dbReference type="Pfam" id="PF00437">
    <property type="entry name" value="T2SSE"/>
    <property type="match status" value="1"/>
</dbReference>
<evidence type="ECO:0000256" key="1">
    <source>
        <dbReference type="ARBA" id="ARBA00006611"/>
    </source>
</evidence>
<dbReference type="SUPFAM" id="SSF52540">
    <property type="entry name" value="P-loop containing nucleoside triphosphate hydrolases"/>
    <property type="match status" value="1"/>
</dbReference>
<dbReference type="GO" id="GO:0016887">
    <property type="term" value="F:ATP hydrolysis activity"/>
    <property type="evidence" value="ECO:0007669"/>
    <property type="project" value="InterPro"/>
</dbReference>
<dbReference type="InterPro" id="IPR027417">
    <property type="entry name" value="P-loop_NTPase"/>
</dbReference>
<reference evidence="3 4" key="1">
    <citation type="submission" date="2018-08" db="EMBL/GenBank/DDBJ databases">
        <title>Bacillus phenotypic plasticity.</title>
        <authorList>
            <person name="Hurtado E."/>
        </authorList>
    </citation>
    <scope>NUCLEOTIDE SEQUENCE [LARGE SCALE GENOMIC DNA]</scope>
    <source>
        <strain evidence="3 4">427</strain>
    </source>
</reference>